<dbReference type="EMBL" id="JBGEHV010000008">
    <property type="protein sequence ID" value="MEY8039074.1"/>
    <property type="molecule type" value="Genomic_DNA"/>
</dbReference>
<protein>
    <submittedName>
        <fullName evidence="1">Uncharacterized protein</fullName>
    </submittedName>
</protein>
<sequence>MLLNVAPAGQSPLGRGISALLPPAVGRRAAAASTSRDGKAES</sequence>
<keyword evidence="2" id="KW-1185">Reference proteome</keyword>
<dbReference type="Proteomes" id="UP001564626">
    <property type="component" value="Unassembled WGS sequence"/>
</dbReference>
<evidence type="ECO:0000313" key="2">
    <source>
        <dbReference type="Proteomes" id="UP001564626"/>
    </source>
</evidence>
<accession>A0ABV4CE79</accession>
<proteinExistence type="predicted"/>
<evidence type="ECO:0000313" key="1">
    <source>
        <dbReference type="EMBL" id="MEY8039074.1"/>
    </source>
</evidence>
<comment type="caution">
    <text evidence="1">The sequence shown here is derived from an EMBL/GenBank/DDBJ whole genome shotgun (WGS) entry which is preliminary data.</text>
</comment>
<organism evidence="1 2">
    <name type="scientific">Saccharopolyspora cebuensis</name>
    <dbReference type="NCBI Taxonomy" id="418759"/>
    <lineage>
        <taxon>Bacteria</taxon>
        <taxon>Bacillati</taxon>
        <taxon>Actinomycetota</taxon>
        <taxon>Actinomycetes</taxon>
        <taxon>Pseudonocardiales</taxon>
        <taxon>Pseudonocardiaceae</taxon>
        <taxon>Saccharopolyspora</taxon>
    </lineage>
</organism>
<name>A0ABV4CE79_9PSEU</name>
<gene>
    <name evidence="1" type="ORF">AB8O55_06665</name>
</gene>
<reference evidence="1 2" key="1">
    <citation type="submission" date="2024-08" db="EMBL/GenBank/DDBJ databases">
        <title>Genome mining of Saccharopolyspora cebuensis PGLac3 from Nigerian medicinal plant.</title>
        <authorList>
            <person name="Ezeobiora C.E."/>
            <person name="Igbokwe N.H."/>
            <person name="Amin D.H."/>
            <person name="Mendie U.E."/>
        </authorList>
    </citation>
    <scope>NUCLEOTIDE SEQUENCE [LARGE SCALE GENOMIC DNA]</scope>
    <source>
        <strain evidence="1 2">PGLac3</strain>
    </source>
</reference>
<dbReference type="RefSeq" id="WP_345363586.1">
    <property type="nucleotide sequence ID" value="NZ_BAABII010000010.1"/>
</dbReference>